<dbReference type="Gene3D" id="3.90.25.10">
    <property type="entry name" value="UDP-galactose 4-epimerase, domain 1"/>
    <property type="match status" value="1"/>
</dbReference>
<keyword evidence="3" id="KW-0017">Alkaloid metabolism</keyword>
<dbReference type="EMBL" id="KN817585">
    <property type="protein sequence ID" value="KJA18739.1"/>
    <property type="molecule type" value="Genomic_DNA"/>
</dbReference>
<dbReference type="OrthoDB" id="419598at2759"/>
<protein>
    <recommendedName>
        <fullName evidence="7">NAD(P)-binding domain-containing protein</fullName>
    </recommendedName>
</protein>
<evidence type="ECO:0000256" key="1">
    <source>
        <dbReference type="ARBA" id="ARBA00005107"/>
    </source>
</evidence>
<dbReference type="InterPro" id="IPR036291">
    <property type="entry name" value="NAD(P)-bd_dom_sf"/>
</dbReference>
<dbReference type="Gene3D" id="3.40.50.720">
    <property type="entry name" value="NAD(P)-binding Rossmann-like Domain"/>
    <property type="match status" value="1"/>
</dbReference>
<dbReference type="AlphaFoldDB" id="A0A0D2NIM1"/>
<comment type="pathway">
    <text evidence="1">Alkaloid biosynthesis; ergot alkaloid biosynthesis.</text>
</comment>
<dbReference type="PANTHER" id="PTHR43162">
    <property type="match status" value="1"/>
</dbReference>
<evidence type="ECO:0000256" key="4">
    <source>
        <dbReference type="ARBA" id="ARBA00023002"/>
    </source>
</evidence>
<evidence type="ECO:0000256" key="3">
    <source>
        <dbReference type="ARBA" id="ARBA00022589"/>
    </source>
</evidence>
<dbReference type="InterPro" id="IPR019901">
    <property type="entry name" value="Ergot_alkaloid_biosynthesis"/>
</dbReference>
<name>A0A0D2NIM1_HYPSF</name>
<organism evidence="5 6">
    <name type="scientific">Hypholoma sublateritium (strain FD-334 SS-4)</name>
    <dbReference type="NCBI Taxonomy" id="945553"/>
    <lineage>
        <taxon>Eukaryota</taxon>
        <taxon>Fungi</taxon>
        <taxon>Dikarya</taxon>
        <taxon>Basidiomycota</taxon>
        <taxon>Agaricomycotina</taxon>
        <taxon>Agaricomycetes</taxon>
        <taxon>Agaricomycetidae</taxon>
        <taxon>Agaricales</taxon>
        <taxon>Agaricineae</taxon>
        <taxon>Strophariaceae</taxon>
        <taxon>Hypholoma</taxon>
    </lineage>
</organism>
<dbReference type="UniPathway" id="UPA00327"/>
<gene>
    <name evidence="5" type="ORF">HYPSUDRAFT_144482</name>
</gene>
<dbReference type="STRING" id="945553.A0A0D2NIM1"/>
<keyword evidence="4" id="KW-0560">Oxidoreductase</keyword>
<evidence type="ECO:0000313" key="6">
    <source>
        <dbReference type="Proteomes" id="UP000054270"/>
    </source>
</evidence>
<dbReference type="NCBIfam" id="TIGR03649">
    <property type="entry name" value="ergot_EASG"/>
    <property type="match status" value="1"/>
</dbReference>
<dbReference type="OMA" id="WTISRPG"/>
<dbReference type="GO" id="GO:0016491">
    <property type="term" value="F:oxidoreductase activity"/>
    <property type="evidence" value="ECO:0007669"/>
    <property type="project" value="UniProtKB-KW"/>
</dbReference>
<reference evidence="6" key="1">
    <citation type="submission" date="2014-04" db="EMBL/GenBank/DDBJ databases">
        <title>Evolutionary Origins and Diversification of the Mycorrhizal Mutualists.</title>
        <authorList>
            <consortium name="DOE Joint Genome Institute"/>
            <consortium name="Mycorrhizal Genomics Consortium"/>
            <person name="Kohler A."/>
            <person name="Kuo A."/>
            <person name="Nagy L.G."/>
            <person name="Floudas D."/>
            <person name="Copeland A."/>
            <person name="Barry K.W."/>
            <person name="Cichocki N."/>
            <person name="Veneault-Fourrey C."/>
            <person name="LaButti K."/>
            <person name="Lindquist E.A."/>
            <person name="Lipzen A."/>
            <person name="Lundell T."/>
            <person name="Morin E."/>
            <person name="Murat C."/>
            <person name="Riley R."/>
            <person name="Ohm R."/>
            <person name="Sun H."/>
            <person name="Tunlid A."/>
            <person name="Henrissat B."/>
            <person name="Grigoriev I.V."/>
            <person name="Hibbett D.S."/>
            <person name="Martin F."/>
        </authorList>
    </citation>
    <scope>NUCLEOTIDE SEQUENCE [LARGE SCALE GENOMIC DNA]</scope>
    <source>
        <strain evidence="6">FD-334 SS-4</strain>
    </source>
</reference>
<evidence type="ECO:0008006" key="7">
    <source>
        <dbReference type="Google" id="ProtNLM"/>
    </source>
</evidence>
<dbReference type="SUPFAM" id="SSF51735">
    <property type="entry name" value="NAD(P)-binding Rossmann-fold domains"/>
    <property type="match status" value="1"/>
</dbReference>
<keyword evidence="6" id="KW-1185">Reference proteome</keyword>
<dbReference type="Proteomes" id="UP000054270">
    <property type="component" value="Unassembled WGS sequence"/>
</dbReference>
<proteinExistence type="inferred from homology"/>
<dbReference type="GO" id="GO:0035835">
    <property type="term" value="P:indole alkaloid biosynthetic process"/>
    <property type="evidence" value="ECO:0007669"/>
    <property type="project" value="UniProtKB-UniPathway"/>
</dbReference>
<evidence type="ECO:0000313" key="5">
    <source>
        <dbReference type="EMBL" id="KJA18739.1"/>
    </source>
</evidence>
<accession>A0A0D2NIM1</accession>
<evidence type="ECO:0000256" key="2">
    <source>
        <dbReference type="ARBA" id="ARBA00005372"/>
    </source>
</evidence>
<dbReference type="InterPro" id="IPR051604">
    <property type="entry name" value="Ergot_Alk_Oxidoreductase"/>
</dbReference>
<comment type="similarity">
    <text evidence="2">Belongs to the fgaFS/easG family.</text>
</comment>
<sequence length="281" mass="31605">MTTLLLCGTGSTGQAIAKLLQAANRPLVITSRAGKGPEPYRTVAFEWENPATFANPWEVDANIDRVYIVSPTIYDMMPHAKPFIDLAIAKGVTRFVLLSESELAPGDLYTGKIHQYLLDVGVDHFVLRPTWFTQNFGRYFYHSIREQNEIFSATGNGRIPWVSVEDLAQLAFEALTAEQCANTDKLVFGPELYTYDEIAELFTEVLGRKITHKKLSVAEFEQTFVTFGVSPEHSRLLASMEEAVSNGIEEGLYNSPAEKKYIGKHKLSDYIRENKALWITE</sequence>
<dbReference type="PANTHER" id="PTHR43162:SF1">
    <property type="entry name" value="PRESTALK A DIFFERENTIATION PROTEIN A"/>
    <property type="match status" value="1"/>
</dbReference>